<organism evidence="6 7">
    <name type="scientific">Pyrodictium occultum</name>
    <dbReference type="NCBI Taxonomy" id="2309"/>
    <lineage>
        <taxon>Archaea</taxon>
        <taxon>Thermoproteota</taxon>
        <taxon>Thermoprotei</taxon>
        <taxon>Desulfurococcales</taxon>
        <taxon>Pyrodictiaceae</taxon>
        <taxon>Pyrodictium</taxon>
    </lineage>
</organism>
<evidence type="ECO:0000256" key="3">
    <source>
        <dbReference type="ARBA" id="ARBA00022691"/>
    </source>
</evidence>
<dbReference type="InterPro" id="IPR023267">
    <property type="entry name" value="RCMT"/>
</dbReference>
<dbReference type="PROSITE" id="PS51686">
    <property type="entry name" value="SAM_MT_RSMB_NOP"/>
    <property type="match status" value="1"/>
</dbReference>
<dbReference type="Proteomes" id="UP000053352">
    <property type="component" value="Unassembled WGS sequence"/>
</dbReference>
<evidence type="ECO:0000256" key="4">
    <source>
        <dbReference type="ARBA" id="ARBA00022884"/>
    </source>
</evidence>
<name>A0A0V8RTG6_PYROC</name>
<reference evidence="6 7" key="1">
    <citation type="submission" date="2015-11" db="EMBL/GenBank/DDBJ databases">
        <title>Genome sequence of Pyrodictium occultum PL-19, a marine hyperthermophilic archaeon isolated from Volcano, Italy.</title>
        <authorList>
            <person name="Utturkar S."/>
            <person name="Huber H."/>
            <person name="Leptihn S."/>
            <person name="Brown S."/>
            <person name="Stetter K.O."/>
            <person name="Podar M."/>
        </authorList>
    </citation>
    <scope>NUCLEOTIDE SEQUENCE [LARGE SCALE GENOMIC DNA]</scope>
    <source>
        <strain evidence="6 7">PL-19</strain>
    </source>
</reference>
<dbReference type="GO" id="GO:0008173">
    <property type="term" value="F:RNA methyltransferase activity"/>
    <property type="evidence" value="ECO:0007669"/>
    <property type="project" value="InterPro"/>
</dbReference>
<accession>A0A0V8RTG6</accession>
<dbReference type="AlphaFoldDB" id="A0A0V8RTG6"/>
<sequence>MVLPEEVAARVLAETVRSRTSLRDTATRFFSRHPELDYMKPVVRVLTLGVARNYILLDRVLTSLGYGPASHSTRWMLARTLAYEAISGKLKPSRARRLAPRAGLDPEKILELRGADPGEFVRGLSGVERLSVLYSFPRWMIEELMEAEIPELPKLLAALNRDPVRWIRVKPGVDMERLRERLGRQGVVIEPDRDLPDVARIVSGDSMAARTEEYQKGLYVIQDKASALVSWVASPSGKVAVDPTAGAAVKASHMAWLGARYVVAGDVKPSRLVEAKRTRARLSIGHLVDLVAGDARSPYLRRFDTAIVDPPCTDIGRLQYEPEVKLWLGRGDLHYFRRLQLRIVSAVAEAAPPRSTIVYSVCTLTRSETIWVVRRLLERHQELELVEPEPVLGERPRRLPRSQRLLPHLHGTQGFFIAKLVKL</sequence>
<comment type="caution">
    <text evidence="6">The sequence shown here is derived from an EMBL/GenBank/DDBJ whole genome shotgun (WGS) entry which is preliminary data.</text>
</comment>
<dbReference type="OrthoDB" id="14725at2157"/>
<dbReference type="PRINTS" id="PR02008">
    <property type="entry name" value="RCMTFAMILY"/>
</dbReference>
<dbReference type="Gene3D" id="3.40.50.150">
    <property type="entry name" value="Vaccinia Virus protein VP39"/>
    <property type="match status" value="1"/>
</dbReference>
<protein>
    <submittedName>
        <fullName evidence="6">16S rRNA methyltransferase</fullName>
    </submittedName>
</protein>
<dbReference type="PANTHER" id="PTHR22807:SF30">
    <property type="entry name" value="28S RRNA (CYTOSINE(4447)-C(5))-METHYLTRANSFERASE-RELATED"/>
    <property type="match status" value="1"/>
</dbReference>
<keyword evidence="1 6" id="KW-0489">Methyltransferase</keyword>
<dbReference type="EMBL" id="LNTB01000001">
    <property type="protein sequence ID" value="KSW11374.1"/>
    <property type="molecule type" value="Genomic_DNA"/>
</dbReference>
<dbReference type="Pfam" id="PF01189">
    <property type="entry name" value="Methyltr_RsmB-F"/>
    <property type="match status" value="1"/>
</dbReference>
<evidence type="ECO:0000313" key="7">
    <source>
        <dbReference type="Proteomes" id="UP000053352"/>
    </source>
</evidence>
<dbReference type="GO" id="GO:0003723">
    <property type="term" value="F:RNA binding"/>
    <property type="evidence" value="ECO:0007669"/>
    <property type="project" value="UniProtKB-KW"/>
</dbReference>
<dbReference type="InterPro" id="IPR049560">
    <property type="entry name" value="MeTrfase_RsmB-F_NOP2_cat"/>
</dbReference>
<keyword evidence="4" id="KW-0694">RNA-binding</keyword>
<dbReference type="InterPro" id="IPR029063">
    <property type="entry name" value="SAM-dependent_MTases_sf"/>
</dbReference>
<dbReference type="GO" id="GO:0001510">
    <property type="term" value="P:RNA methylation"/>
    <property type="evidence" value="ECO:0007669"/>
    <property type="project" value="InterPro"/>
</dbReference>
<evidence type="ECO:0000256" key="1">
    <source>
        <dbReference type="ARBA" id="ARBA00022603"/>
    </source>
</evidence>
<evidence type="ECO:0000313" key="6">
    <source>
        <dbReference type="EMBL" id="KSW11374.1"/>
    </source>
</evidence>
<dbReference type="PANTHER" id="PTHR22807">
    <property type="entry name" value="NOP2 YEAST -RELATED NOL1/NOP2/FMU SUN DOMAIN-CONTAINING"/>
    <property type="match status" value="1"/>
</dbReference>
<gene>
    <name evidence="6" type="ORF">CF15_00465</name>
</gene>
<keyword evidence="2 6" id="KW-0808">Transferase</keyword>
<dbReference type="InterPro" id="IPR001678">
    <property type="entry name" value="MeTrfase_RsmB-F_NOP2_dom"/>
</dbReference>
<proteinExistence type="predicted"/>
<dbReference type="STRING" id="2309.CF15_00465"/>
<evidence type="ECO:0000259" key="5">
    <source>
        <dbReference type="PROSITE" id="PS51686"/>
    </source>
</evidence>
<dbReference type="SUPFAM" id="SSF53335">
    <property type="entry name" value="S-adenosyl-L-methionine-dependent methyltransferases"/>
    <property type="match status" value="1"/>
</dbReference>
<keyword evidence="7" id="KW-1185">Reference proteome</keyword>
<feature type="domain" description="SAM-dependent MTase RsmB/NOP-type" evidence="5">
    <location>
        <begin position="155"/>
        <end position="423"/>
    </location>
</feature>
<evidence type="ECO:0000256" key="2">
    <source>
        <dbReference type="ARBA" id="ARBA00022679"/>
    </source>
</evidence>
<keyword evidence="3" id="KW-0949">S-adenosyl-L-methionine</keyword>